<dbReference type="EMBL" id="JBGMDY010000005">
    <property type="protein sequence ID" value="KAL2333833.1"/>
    <property type="molecule type" value="Genomic_DNA"/>
</dbReference>
<proteinExistence type="predicted"/>
<dbReference type="PROSITE" id="PS00036">
    <property type="entry name" value="BZIP_BASIC"/>
    <property type="match status" value="1"/>
</dbReference>
<organism evidence="6 7">
    <name type="scientific">Flemingia macrophylla</name>
    <dbReference type="NCBI Taxonomy" id="520843"/>
    <lineage>
        <taxon>Eukaryota</taxon>
        <taxon>Viridiplantae</taxon>
        <taxon>Streptophyta</taxon>
        <taxon>Embryophyta</taxon>
        <taxon>Tracheophyta</taxon>
        <taxon>Spermatophyta</taxon>
        <taxon>Magnoliopsida</taxon>
        <taxon>eudicotyledons</taxon>
        <taxon>Gunneridae</taxon>
        <taxon>Pentapetalae</taxon>
        <taxon>rosids</taxon>
        <taxon>fabids</taxon>
        <taxon>Fabales</taxon>
        <taxon>Fabaceae</taxon>
        <taxon>Papilionoideae</taxon>
        <taxon>50 kb inversion clade</taxon>
        <taxon>NPAAA clade</taxon>
        <taxon>indigoferoid/millettioid clade</taxon>
        <taxon>Phaseoleae</taxon>
        <taxon>Flemingia</taxon>
    </lineage>
</organism>
<evidence type="ECO:0000259" key="5">
    <source>
        <dbReference type="PROSITE" id="PS00036"/>
    </source>
</evidence>
<dbReference type="Proteomes" id="UP001603857">
    <property type="component" value="Unassembled WGS sequence"/>
</dbReference>
<evidence type="ECO:0000313" key="7">
    <source>
        <dbReference type="Proteomes" id="UP001603857"/>
    </source>
</evidence>
<keyword evidence="7" id="KW-1185">Reference proteome</keyword>
<dbReference type="InterPro" id="IPR004827">
    <property type="entry name" value="bZIP"/>
</dbReference>
<dbReference type="Pfam" id="PF00170">
    <property type="entry name" value="bZIP_1"/>
    <property type="match status" value="1"/>
</dbReference>
<dbReference type="PANTHER" id="PTHR22952">
    <property type="entry name" value="CAMP-RESPONSE ELEMENT BINDING PROTEIN-RELATED"/>
    <property type="match status" value="1"/>
</dbReference>
<gene>
    <name evidence="6" type="ORF">Fmac_015046</name>
</gene>
<evidence type="ECO:0000256" key="4">
    <source>
        <dbReference type="SAM" id="MobiDB-lite"/>
    </source>
</evidence>
<dbReference type="CDD" id="cd14707">
    <property type="entry name" value="bZIP_plant_BZIP46"/>
    <property type="match status" value="1"/>
</dbReference>
<reference evidence="6 7" key="1">
    <citation type="submission" date="2024-08" db="EMBL/GenBank/DDBJ databases">
        <title>Insights into the chromosomal genome structure of Flemingia macrophylla.</title>
        <authorList>
            <person name="Ding Y."/>
            <person name="Zhao Y."/>
            <person name="Bi W."/>
            <person name="Wu M."/>
            <person name="Zhao G."/>
            <person name="Gong Y."/>
            <person name="Li W."/>
            <person name="Zhang P."/>
        </authorList>
    </citation>
    <scope>NUCLEOTIDE SEQUENCE [LARGE SCALE GENOMIC DNA]</scope>
    <source>
        <strain evidence="6">DYQJB</strain>
        <tissue evidence="6">Leaf</tissue>
    </source>
</reference>
<evidence type="ECO:0000256" key="3">
    <source>
        <dbReference type="ARBA" id="ARBA00023242"/>
    </source>
</evidence>
<dbReference type="Gene3D" id="1.20.5.170">
    <property type="match status" value="1"/>
</dbReference>
<feature type="region of interest" description="Disordered" evidence="4">
    <location>
        <begin position="156"/>
        <end position="185"/>
    </location>
</feature>
<dbReference type="AlphaFoldDB" id="A0ABD1MDG0"/>
<accession>A0ABD1MDG0</accession>
<protein>
    <recommendedName>
        <fullName evidence="5">BZIP domain-containing protein</fullName>
    </recommendedName>
</protein>
<dbReference type="GO" id="GO:0003677">
    <property type="term" value="F:DNA binding"/>
    <property type="evidence" value="ECO:0007669"/>
    <property type="project" value="UniProtKB-KW"/>
</dbReference>
<dbReference type="SMART" id="SM00338">
    <property type="entry name" value="BRLZ"/>
    <property type="match status" value="1"/>
</dbReference>
<feature type="region of interest" description="Disordered" evidence="4">
    <location>
        <begin position="1"/>
        <end position="27"/>
    </location>
</feature>
<dbReference type="SUPFAM" id="SSF57959">
    <property type="entry name" value="Leucine zipper domain"/>
    <property type="match status" value="1"/>
</dbReference>
<evidence type="ECO:0000313" key="6">
    <source>
        <dbReference type="EMBL" id="KAL2333833.1"/>
    </source>
</evidence>
<keyword evidence="2" id="KW-0238">DNA-binding</keyword>
<dbReference type="GO" id="GO:0005634">
    <property type="term" value="C:nucleus"/>
    <property type="evidence" value="ECO:0007669"/>
    <property type="project" value="UniProtKB-SubCell"/>
</dbReference>
<evidence type="ECO:0000256" key="1">
    <source>
        <dbReference type="ARBA" id="ARBA00004123"/>
    </source>
</evidence>
<name>A0ABD1MDG0_9FABA</name>
<dbReference type="InterPro" id="IPR046347">
    <property type="entry name" value="bZIP_sf"/>
</dbReference>
<evidence type="ECO:0000256" key="2">
    <source>
        <dbReference type="ARBA" id="ARBA00023125"/>
    </source>
</evidence>
<sequence length="185" mass="20891">MLSSPTTAREHKPPSSAAATTTTTAPHKMMEDVWKDINININLTSLTDHHATSKAAKFQDFLQVRPSSPPASPLTALCLATHPESHIDLQLAQPHPHRTSTCKRPPTCPRETRHARLIKNRESAARSRARKQESIAYEFELQQKIKQLQEENARLRRQQQPLRETAANKQKGGKGNLYRTYTAPF</sequence>
<keyword evidence="3" id="KW-0539">Nucleus</keyword>
<feature type="domain" description="BZIP" evidence="5">
    <location>
        <begin position="116"/>
        <end position="130"/>
    </location>
</feature>
<dbReference type="PANTHER" id="PTHR22952:SF433">
    <property type="entry name" value="PROTEIN FD"/>
    <property type="match status" value="1"/>
</dbReference>
<comment type="caution">
    <text evidence="6">The sequence shown here is derived from an EMBL/GenBank/DDBJ whole genome shotgun (WGS) entry which is preliminary data.</text>
</comment>
<dbReference type="InterPro" id="IPR043452">
    <property type="entry name" value="BZIP46-like"/>
</dbReference>
<comment type="subcellular location">
    <subcellularLocation>
        <location evidence="1">Nucleus</location>
    </subcellularLocation>
</comment>